<feature type="transmembrane region" description="Helical" evidence="7">
    <location>
        <begin position="25"/>
        <end position="46"/>
    </location>
</feature>
<gene>
    <name evidence="9" type="ORF">GCM10009838_18190</name>
</gene>
<evidence type="ECO:0000256" key="2">
    <source>
        <dbReference type="ARBA" id="ARBA00022448"/>
    </source>
</evidence>
<feature type="transmembrane region" description="Helical" evidence="7">
    <location>
        <begin position="172"/>
        <end position="195"/>
    </location>
</feature>
<dbReference type="PROSITE" id="PS50928">
    <property type="entry name" value="ABC_TM1"/>
    <property type="match status" value="1"/>
</dbReference>
<evidence type="ECO:0000256" key="1">
    <source>
        <dbReference type="ARBA" id="ARBA00004651"/>
    </source>
</evidence>
<keyword evidence="4 7" id="KW-0812">Transmembrane</keyword>
<feature type="transmembrane region" description="Helical" evidence="7">
    <location>
        <begin position="272"/>
        <end position="299"/>
    </location>
</feature>
<dbReference type="InterPro" id="IPR000515">
    <property type="entry name" value="MetI-like"/>
</dbReference>
<accession>A0ABP5CG36</accession>
<evidence type="ECO:0000256" key="4">
    <source>
        <dbReference type="ARBA" id="ARBA00022692"/>
    </source>
</evidence>
<evidence type="ECO:0000313" key="9">
    <source>
        <dbReference type="EMBL" id="GAA1961863.1"/>
    </source>
</evidence>
<dbReference type="Proteomes" id="UP001499854">
    <property type="component" value="Unassembled WGS sequence"/>
</dbReference>
<dbReference type="Pfam" id="PF00528">
    <property type="entry name" value="BPD_transp_1"/>
    <property type="match status" value="1"/>
</dbReference>
<dbReference type="SUPFAM" id="SSF161098">
    <property type="entry name" value="MetI-like"/>
    <property type="match status" value="1"/>
</dbReference>
<proteinExistence type="inferred from homology"/>
<organism evidence="9 10">
    <name type="scientific">Catenulispora subtropica</name>
    <dbReference type="NCBI Taxonomy" id="450798"/>
    <lineage>
        <taxon>Bacteria</taxon>
        <taxon>Bacillati</taxon>
        <taxon>Actinomycetota</taxon>
        <taxon>Actinomycetes</taxon>
        <taxon>Catenulisporales</taxon>
        <taxon>Catenulisporaceae</taxon>
        <taxon>Catenulispora</taxon>
    </lineage>
</organism>
<keyword evidence="5 7" id="KW-1133">Transmembrane helix</keyword>
<evidence type="ECO:0000256" key="5">
    <source>
        <dbReference type="ARBA" id="ARBA00022989"/>
    </source>
</evidence>
<name>A0ABP5CG36_9ACTN</name>
<keyword evidence="6 7" id="KW-0472">Membrane</keyword>
<comment type="similarity">
    <text evidence="7">Belongs to the binding-protein-dependent transport system permease family.</text>
</comment>
<dbReference type="Gene3D" id="1.10.3720.10">
    <property type="entry name" value="MetI-like"/>
    <property type="match status" value="1"/>
</dbReference>
<dbReference type="Pfam" id="PF19300">
    <property type="entry name" value="BPD_transp_1_N"/>
    <property type="match status" value="1"/>
</dbReference>
<comment type="caution">
    <text evidence="9">The sequence shown here is derived from an EMBL/GenBank/DDBJ whole genome shotgun (WGS) entry which is preliminary data.</text>
</comment>
<evidence type="ECO:0000256" key="3">
    <source>
        <dbReference type="ARBA" id="ARBA00022475"/>
    </source>
</evidence>
<protein>
    <submittedName>
        <fullName evidence="9">ABC transporter permease</fullName>
    </submittedName>
</protein>
<keyword evidence="10" id="KW-1185">Reference proteome</keyword>
<feature type="transmembrane region" description="Helical" evidence="7">
    <location>
        <begin position="319"/>
        <end position="342"/>
    </location>
</feature>
<keyword evidence="2 7" id="KW-0813">Transport</keyword>
<reference evidence="10" key="1">
    <citation type="journal article" date="2019" name="Int. J. Syst. Evol. Microbiol.">
        <title>The Global Catalogue of Microorganisms (GCM) 10K type strain sequencing project: providing services to taxonomists for standard genome sequencing and annotation.</title>
        <authorList>
            <consortium name="The Broad Institute Genomics Platform"/>
            <consortium name="The Broad Institute Genome Sequencing Center for Infectious Disease"/>
            <person name="Wu L."/>
            <person name="Ma J."/>
        </authorList>
    </citation>
    <scope>NUCLEOTIDE SEQUENCE [LARGE SCALE GENOMIC DNA]</scope>
    <source>
        <strain evidence="10">JCM 16013</strain>
    </source>
</reference>
<feature type="transmembrane region" description="Helical" evidence="7">
    <location>
        <begin position="215"/>
        <end position="237"/>
    </location>
</feature>
<evidence type="ECO:0000256" key="7">
    <source>
        <dbReference type="RuleBase" id="RU363032"/>
    </source>
</evidence>
<dbReference type="PANTHER" id="PTHR30465">
    <property type="entry name" value="INNER MEMBRANE ABC TRANSPORTER"/>
    <property type="match status" value="1"/>
</dbReference>
<evidence type="ECO:0000256" key="6">
    <source>
        <dbReference type="ARBA" id="ARBA00023136"/>
    </source>
</evidence>
<comment type="subcellular location">
    <subcellularLocation>
        <location evidence="1 7">Cell membrane</location>
        <topology evidence="1 7">Multi-pass membrane protein</topology>
    </subcellularLocation>
</comment>
<dbReference type="EMBL" id="BAAAQM010000007">
    <property type="protein sequence ID" value="GAA1961863.1"/>
    <property type="molecule type" value="Genomic_DNA"/>
</dbReference>
<evidence type="ECO:0000313" key="10">
    <source>
        <dbReference type="Proteomes" id="UP001499854"/>
    </source>
</evidence>
<feature type="transmembrane region" description="Helical" evidence="7">
    <location>
        <begin position="132"/>
        <end position="160"/>
    </location>
</feature>
<feature type="domain" description="ABC transmembrane type-1" evidence="8">
    <location>
        <begin position="133"/>
        <end position="342"/>
    </location>
</feature>
<keyword evidence="3" id="KW-1003">Cell membrane</keyword>
<sequence length="352" mass="38425">MKAGDPGAVGRPLPRSVITYIIRRLFSALALLFAMSLITFFIFFVFPRLGGQTTESLAEQYVGKTQSPQAIAGVIHRFGFDQSVWVLYGRFIKGIFFGYDYDIGTQMAHCWAPCLGYSYKTNELVSHSIGQWFPVTFSLAIGSSILWLGFGIAAGIASALKKGTIVDRVGMITALVGVSLPVYLVGPLLMLAFVFNWHVFPDPGYVPFFRSPVDWLTHLLLPWISVAFGLAALYARLTRVGMLDTMNEDFIRTARAKGLHERTVIFKHALRAALTPIVTIFGMDLGFALGGVALAEQVFNLPGIGRQAVDAVSQSDLPVLLGITVVATAFIVLANLVVDLLYSVVDPRVRAS</sequence>
<dbReference type="PANTHER" id="PTHR30465:SF0">
    <property type="entry name" value="OLIGOPEPTIDE TRANSPORT SYSTEM PERMEASE PROTEIN APPB"/>
    <property type="match status" value="1"/>
</dbReference>
<dbReference type="InterPro" id="IPR035906">
    <property type="entry name" value="MetI-like_sf"/>
</dbReference>
<dbReference type="CDD" id="cd06261">
    <property type="entry name" value="TM_PBP2"/>
    <property type="match status" value="1"/>
</dbReference>
<dbReference type="InterPro" id="IPR045621">
    <property type="entry name" value="BPD_transp_1_N"/>
</dbReference>
<evidence type="ECO:0000259" key="8">
    <source>
        <dbReference type="PROSITE" id="PS50928"/>
    </source>
</evidence>